<proteinExistence type="predicted"/>
<sequence length="181" mass="21498">MAGFRAWIIKKFEFCREENRNRMRRSDREVKDFDGIIRIMEKCDVCRIALNNNGYPYILPLNFGMKVDNNIVELYFHGANEGMKYDLIQNDNRASFEMDCEHRLVTELERGSCTMEYESVIGKGYIEILPEEEKYDALCILMKHYHQETFPFNKSVMPHTTVFKLVVKNMTGKVRMKRNDK</sequence>
<gene>
    <name evidence="1" type="ORF">ABID24_003019</name>
</gene>
<dbReference type="Gene3D" id="2.30.110.10">
    <property type="entry name" value="Electron Transport, Fmn-binding Protein, Chain A"/>
    <property type="match status" value="1"/>
</dbReference>
<dbReference type="Proteomes" id="UP001549106">
    <property type="component" value="Unassembled WGS sequence"/>
</dbReference>
<dbReference type="InterPro" id="IPR024747">
    <property type="entry name" value="Pyridox_Oxase-rel"/>
</dbReference>
<evidence type="ECO:0000313" key="1">
    <source>
        <dbReference type="EMBL" id="MET3751757.1"/>
    </source>
</evidence>
<organism evidence="1 2">
    <name type="scientific">Blautia caecimuris</name>
    <dbReference type="NCBI Taxonomy" id="1796615"/>
    <lineage>
        <taxon>Bacteria</taxon>
        <taxon>Bacillati</taxon>
        <taxon>Bacillota</taxon>
        <taxon>Clostridia</taxon>
        <taxon>Lachnospirales</taxon>
        <taxon>Lachnospiraceae</taxon>
        <taxon>Blautia</taxon>
    </lineage>
</organism>
<dbReference type="RefSeq" id="WP_354184275.1">
    <property type="nucleotide sequence ID" value="NZ_JBEPMJ010000027.1"/>
</dbReference>
<dbReference type="PANTHER" id="PTHR34071">
    <property type="entry name" value="5-NITROIMIDAZOLE ANTIBIOTICS RESISTANCE PROTEIN, NIMA-FAMILY-RELATED PROTEIN-RELATED"/>
    <property type="match status" value="1"/>
</dbReference>
<dbReference type="PANTHER" id="PTHR34071:SF2">
    <property type="entry name" value="FLAVIN-NUCLEOTIDE-BINDING PROTEIN"/>
    <property type="match status" value="1"/>
</dbReference>
<dbReference type="Pfam" id="PF12900">
    <property type="entry name" value="Pyridox_ox_2"/>
    <property type="match status" value="1"/>
</dbReference>
<name>A0ABV2M8E5_9FIRM</name>
<accession>A0ABV2M8E5</accession>
<dbReference type="InterPro" id="IPR012349">
    <property type="entry name" value="Split_barrel_FMN-bd"/>
</dbReference>
<comment type="caution">
    <text evidence="1">The sequence shown here is derived from an EMBL/GenBank/DDBJ whole genome shotgun (WGS) entry which is preliminary data.</text>
</comment>
<reference evidence="1 2" key="1">
    <citation type="submission" date="2024-06" db="EMBL/GenBank/DDBJ databases">
        <title>Genomic Encyclopedia of Type Strains, Phase IV (KMG-IV): sequencing the most valuable type-strain genomes for metagenomic binning, comparative biology and taxonomic classification.</title>
        <authorList>
            <person name="Goeker M."/>
        </authorList>
    </citation>
    <scope>NUCLEOTIDE SEQUENCE [LARGE SCALE GENOMIC DNA]</scope>
    <source>
        <strain evidence="1 2">DSM 29492</strain>
    </source>
</reference>
<evidence type="ECO:0000313" key="2">
    <source>
        <dbReference type="Proteomes" id="UP001549106"/>
    </source>
</evidence>
<dbReference type="EMBL" id="JBEPMJ010000027">
    <property type="protein sequence ID" value="MET3751757.1"/>
    <property type="molecule type" value="Genomic_DNA"/>
</dbReference>
<keyword evidence="2" id="KW-1185">Reference proteome</keyword>
<protein>
    <submittedName>
        <fullName evidence="1">Nitroimidazol reductase NimA-like FMN-containing flavoprotein (Pyridoxamine 5'-phosphate oxidase superfamily)</fullName>
    </submittedName>
</protein>
<dbReference type="SUPFAM" id="SSF50475">
    <property type="entry name" value="FMN-binding split barrel"/>
    <property type="match status" value="1"/>
</dbReference>